<evidence type="ECO:0000256" key="1">
    <source>
        <dbReference type="SAM" id="MobiDB-lite"/>
    </source>
</evidence>
<gene>
    <name evidence="2" type="ORF">CLUP02_17067</name>
</gene>
<dbReference type="KEGG" id="clup:CLUP02_17067"/>
<name>A0A9Q8T926_9PEZI</name>
<dbReference type="EMBL" id="CP019481">
    <property type="protein sequence ID" value="UQC91531.1"/>
    <property type="molecule type" value="Genomic_DNA"/>
</dbReference>
<accession>A0A9Q8T926</accession>
<reference evidence="2" key="1">
    <citation type="journal article" date="2021" name="Mol. Plant Microbe Interact.">
        <title>Complete Genome Sequence of the Plant-Pathogenic Fungus Colletotrichum lupini.</title>
        <authorList>
            <person name="Baroncelli R."/>
            <person name="Pensec F."/>
            <person name="Da Lio D."/>
            <person name="Boufleur T."/>
            <person name="Vicente I."/>
            <person name="Sarrocco S."/>
            <person name="Picot A."/>
            <person name="Baraldi E."/>
            <person name="Sukno S."/>
            <person name="Thon M."/>
            <person name="Le Floch G."/>
        </authorList>
    </citation>
    <scope>NUCLEOTIDE SEQUENCE</scope>
    <source>
        <strain evidence="2">IMI 504893</strain>
    </source>
</reference>
<dbReference type="GeneID" id="73350992"/>
<feature type="compositionally biased region" description="Basic residues" evidence="1">
    <location>
        <begin position="217"/>
        <end position="229"/>
    </location>
</feature>
<dbReference type="RefSeq" id="XP_049153129.1">
    <property type="nucleotide sequence ID" value="XM_049295982.1"/>
</dbReference>
<feature type="region of interest" description="Disordered" evidence="1">
    <location>
        <begin position="1"/>
        <end position="29"/>
    </location>
</feature>
<evidence type="ECO:0000313" key="3">
    <source>
        <dbReference type="Proteomes" id="UP000830671"/>
    </source>
</evidence>
<feature type="region of interest" description="Disordered" evidence="1">
    <location>
        <begin position="108"/>
        <end position="137"/>
    </location>
</feature>
<organism evidence="2 3">
    <name type="scientific">Colletotrichum lupini</name>
    <dbReference type="NCBI Taxonomy" id="145971"/>
    <lineage>
        <taxon>Eukaryota</taxon>
        <taxon>Fungi</taxon>
        <taxon>Dikarya</taxon>
        <taxon>Ascomycota</taxon>
        <taxon>Pezizomycotina</taxon>
        <taxon>Sordariomycetes</taxon>
        <taxon>Hypocreomycetidae</taxon>
        <taxon>Glomerellales</taxon>
        <taxon>Glomerellaceae</taxon>
        <taxon>Colletotrichum</taxon>
        <taxon>Colletotrichum acutatum species complex</taxon>
    </lineage>
</organism>
<evidence type="ECO:0000313" key="2">
    <source>
        <dbReference type="EMBL" id="UQC91531.1"/>
    </source>
</evidence>
<proteinExistence type="predicted"/>
<feature type="region of interest" description="Disordered" evidence="1">
    <location>
        <begin position="158"/>
        <end position="198"/>
    </location>
</feature>
<dbReference type="Proteomes" id="UP000830671">
    <property type="component" value="Chromosome 9"/>
</dbReference>
<sequence length="314" mass="34976">MMQPTAAGLLGSNPGDGNQEDDVGGSDSSTECLSFFHSVQARAPKMNKNLVDLGMPTRMIISCPTAFPPLEGLDVRSVEAKRSDLTLRGRGSKWKTWGKNGSLWEAKQSHHFPRHRTTDGKKRALSFGEGSNKQTPHCMTREKGAAFNMNMTKYKDKENGSFQCGLRRLTPKRNRGDESNGRQPTTQARQNAGQEPIRRCPSYGAFSQICSSVVKRPKPRSSMKMRHSRGARDPIPSKNWRVPSESKTLGRHCVVLRRYFPSFNGGLFSCFTSSPLSDELNVLHACPSWIFFSFSLVCLSSFWVKGLLGARRVS</sequence>
<feature type="region of interest" description="Disordered" evidence="1">
    <location>
        <begin position="217"/>
        <end position="241"/>
    </location>
</feature>
<dbReference type="AlphaFoldDB" id="A0A9Q8T926"/>
<feature type="compositionally biased region" description="Polar residues" evidence="1">
    <location>
        <begin position="181"/>
        <end position="193"/>
    </location>
</feature>
<protein>
    <submittedName>
        <fullName evidence="2">Uncharacterized protein</fullName>
    </submittedName>
</protein>
<keyword evidence="3" id="KW-1185">Reference proteome</keyword>